<proteinExistence type="predicted"/>
<feature type="region of interest" description="Disordered" evidence="1">
    <location>
        <begin position="1"/>
        <end position="54"/>
    </location>
</feature>
<dbReference type="GeneID" id="87885520"/>
<evidence type="ECO:0000313" key="2">
    <source>
        <dbReference type="EMBL" id="KAK3307981.1"/>
    </source>
</evidence>
<feature type="compositionally biased region" description="Low complexity" evidence="1">
    <location>
        <begin position="27"/>
        <end position="50"/>
    </location>
</feature>
<dbReference type="InterPro" id="IPR032801">
    <property type="entry name" value="PXL2A/B/C"/>
</dbReference>
<sequence>MASAPQAVPGAIPGAIPTTGRDSTKRPPTATTVGSAAATAPPQTDTAAVTGGEGVDPLEIEFDGSVDSNHELPSPETIRKIDNYVVLDKDGKSHTFRSLYTGRHTARRVLIIFIRHFFCGNCQEYLRALSASSITPSSLLALPLSTFICVVGCGDPGLIDMYAAATSCPFPIYADPTRRLYAELGMVRSLALGQRPAYMKKHLVKSSLESIAQGLKQIPRGLALKGGDSKQIGGEFLFEPVAMVTSNNSRSGGGSSGCGSSGGGVSGTNKGGEGGLSLGGEDDDDGVSPPRAWEEQKKQQGEDASNLTTRKRISETSLDGKGEPGSEGEDKVVTWCHRMKTTRDHVEIPELMEVLGLDGHGRPLTGDRERWERALKERKGTGTSLAPQIREMNAKAEVA</sequence>
<keyword evidence="3" id="KW-1185">Reference proteome</keyword>
<dbReference type="FunFam" id="3.40.30.10:FF:000404">
    <property type="entry name" value="WGS project CABT00000000 data, contig 2.14"/>
    <property type="match status" value="1"/>
</dbReference>
<reference evidence="2" key="2">
    <citation type="submission" date="2023-06" db="EMBL/GenBank/DDBJ databases">
        <authorList>
            <consortium name="Lawrence Berkeley National Laboratory"/>
            <person name="Mondo S.J."/>
            <person name="Hensen N."/>
            <person name="Bonometti L."/>
            <person name="Westerberg I."/>
            <person name="Brannstrom I.O."/>
            <person name="Guillou S."/>
            <person name="Cros-Aarteil S."/>
            <person name="Calhoun S."/>
            <person name="Haridas S."/>
            <person name="Kuo A."/>
            <person name="Pangilinan J."/>
            <person name="Riley R."/>
            <person name="Labutti K."/>
            <person name="Andreopoulos B."/>
            <person name="Lipzen A."/>
            <person name="Chen C."/>
            <person name="Yanf M."/>
            <person name="Daum C."/>
            <person name="Ng V."/>
            <person name="Clum A."/>
            <person name="Steindorff A."/>
            <person name="Ohm R."/>
            <person name="Martin F."/>
            <person name="Silar P."/>
            <person name="Natvig D."/>
            <person name="Lalanne C."/>
            <person name="Gautier V."/>
            <person name="Ament-Velasquez S.L."/>
            <person name="Kruys A."/>
            <person name="Hutchinson M.I."/>
            <person name="Powell A.J."/>
            <person name="Barry K."/>
            <person name="Miller A.N."/>
            <person name="Grigoriev I.V."/>
            <person name="Debuchy R."/>
            <person name="Gladieux P."/>
            <person name="Thoren M.H."/>
            <person name="Johannesson H."/>
        </authorList>
    </citation>
    <scope>NUCLEOTIDE SEQUENCE</scope>
    <source>
        <strain evidence="2">CBS 333.67</strain>
    </source>
</reference>
<protein>
    <submittedName>
        <fullName evidence="2">AhpC/TSA antioxidant enzyme-domain-containing protein</fullName>
    </submittedName>
</protein>
<dbReference type="Proteomes" id="UP001273166">
    <property type="component" value="Unassembled WGS sequence"/>
</dbReference>
<gene>
    <name evidence="2" type="ORF">B0T15DRAFT_490590</name>
</gene>
<evidence type="ECO:0000256" key="1">
    <source>
        <dbReference type="SAM" id="MobiDB-lite"/>
    </source>
</evidence>
<dbReference type="InterPro" id="IPR036249">
    <property type="entry name" value="Thioredoxin-like_sf"/>
</dbReference>
<feature type="compositionally biased region" description="Basic and acidic residues" evidence="1">
    <location>
        <begin position="292"/>
        <end position="301"/>
    </location>
</feature>
<feature type="compositionally biased region" description="Gly residues" evidence="1">
    <location>
        <begin position="251"/>
        <end position="278"/>
    </location>
</feature>
<dbReference type="Pfam" id="PF13911">
    <property type="entry name" value="AhpC-TSA_2"/>
    <property type="match status" value="1"/>
</dbReference>
<dbReference type="EMBL" id="JAUDZG010000002">
    <property type="protein sequence ID" value="KAK3307981.1"/>
    <property type="molecule type" value="Genomic_DNA"/>
</dbReference>
<dbReference type="CDD" id="cd02970">
    <property type="entry name" value="PRX_like2"/>
    <property type="match status" value="1"/>
</dbReference>
<organism evidence="2 3">
    <name type="scientific">Chaetomium strumarium</name>
    <dbReference type="NCBI Taxonomy" id="1170767"/>
    <lineage>
        <taxon>Eukaryota</taxon>
        <taxon>Fungi</taxon>
        <taxon>Dikarya</taxon>
        <taxon>Ascomycota</taxon>
        <taxon>Pezizomycotina</taxon>
        <taxon>Sordariomycetes</taxon>
        <taxon>Sordariomycetidae</taxon>
        <taxon>Sordariales</taxon>
        <taxon>Chaetomiaceae</taxon>
        <taxon>Chaetomium</taxon>
    </lineage>
</organism>
<name>A0AAJ0M3S6_9PEZI</name>
<comment type="caution">
    <text evidence="2">The sequence shown here is derived from an EMBL/GenBank/DDBJ whole genome shotgun (WGS) entry which is preliminary data.</text>
</comment>
<dbReference type="SUPFAM" id="SSF52833">
    <property type="entry name" value="Thioredoxin-like"/>
    <property type="match status" value="1"/>
</dbReference>
<accession>A0AAJ0M3S6</accession>
<dbReference type="AlphaFoldDB" id="A0AAJ0M3S6"/>
<dbReference type="Gene3D" id="3.40.30.10">
    <property type="entry name" value="Glutaredoxin"/>
    <property type="match status" value="1"/>
</dbReference>
<dbReference type="PANTHER" id="PTHR28630">
    <property type="match status" value="1"/>
</dbReference>
<feature type="compositionally biased region" description="Basic and acidic residues" evidence="1">
    <location>
        <begin position="312"/>
        <end position="330"/>
    </location>
</feature>
<evidence type="ECO:0000313" key="3">
    <source>
        <dbReference type="Proteomes" id="UP001273166"/>
    </source>
</evidence>
<dbReference type="PANTHER" id="PTHR28630:SF3">
    <property type="entry name" value="PEROXIREDOXIN-LIKE 2C"/>
    <property type="match status" value="1"/>
</dbReference>
<dbReference type="RefSeq" id="XP_062723761.1">
    <property type="nucleotide sequence ID" value="XM_062866691.1"/>
</dbReference>
<feature type="region of interest" description="Disordered" evidence="1">
    <location>
        <begin position="248"/>
        <end position="330"/>
    </location>
</feature>
<reference evidence="2" key="1">
    <citation type="journal article" date="2023" name="Mol. Phylogenet. Evol.">
        <title>Genome-scale phylogeny and comparative genomics of the fungal order Sordariales.</title>
        <authorList>
            <person name="Hensen N."/>
            <person name="Bonometti L."/>
            <person name="Westerberg I."/>
            <person name="Brannstrom I.O."/>
            <person name="Guillou S."/>
            <person name="Cros-Aarteil S."/>
            <person name="Calhoun S."/>
            <person name="Haridas S."/>
            <person name="Kuo A."/>
            <person name="Mondo S."/>
            <person name="Pangilinan J."/>
            <person name="Riley R."/>
            <person name="LaButti K."/>
            <person name="Andreopoulos B."/>
            <person name="Lipzen A."/>
            <person name="Chen C."/>
            <person name="Yan M."/>
            <person name="Daum C."/>
            <person name="Ng V."/>
            <person name="Clum A."/>
            <person name="Steindorff A."/>
            <person name="Ohm R.A."/>
            <person name="Martin F."/>
            <person name="Silar P."/>
            <person name="Natvig D.O."/>
            <person name="Lalanne C."/>
            <person name="Gautier V."/>
            <person name="Ament-Velasquez S.L."/>
            <person name="Kruys A."/>
            <person name="Hutchinson M.I."/>
            <person name="Powell A.J."/>
            <person name="Barry K."/>
            <person name="Miller A.N."/>
            <person name="Grigoriev I.V."/>
            <person name="Debuchy R."/>
            <person name="Gladieux P."/>
            <person name="Hiltunen Thoren M."/>
            <person name="Johannesson H."/>
        </authorList>
    </citation>
    <scope>NUCLEOTIDE SEQUENCE</scope>
    <source>
        <strain evidence="2">CBS 333.67</strain>
    </source>
</reference>